<reference evidence="2 3" key="1">
    <citation type="submission" date="2018-02" db="EMBL/GenBank/DDBJ databases">
        <title>The genomes of Aspergillus section Nigri reveals drivers in fungal speciation.</title>
        <authorList>
            <consortium name="DOE Joint Genome Institute"/>
            <person name="Vesth T.C."/>
            <person name="Nybo J."/>
            <person name="Theobald S."/>
            <person name="Brandl J."/>
            <person name="Frisvad J.C."/>
            <person name="Nielsen K.F."/>
            <person name="Lyhne E.K."/>
            <person name="Kogle M.E."/>
            <person name="Kuo A."/>
            <person name="Riley R."/>
            <person name="Clum A."/>
            <person name="Nolan M."/>
            <person name="Lipzen A."/>
            <person name="Salamov A."/>
            <person name="Henrissat B."/>
            <person name="Wiebenga A."/>
            <person name="De vries R.P."/>
            <person name="Grigoriev I.V."/>
            <person name="Mortensen U.H."/>
            <person name="Andersen M.R."/>
            <person name="Baker S.E."/>
        </authorList>
    </citation>
    <scope>NUCLEOTIDE SEQUENCE [LARGE SCALE GENOMIC DNA]</scope>
    <source>
        <strain evidence="2 3">CBS 115571</strain>
    </source>
</reference>
<keyword evidence="3" id="KW-1185">Reference proteome</keyword>
<sequence>MMVTVRVMGAAVLFLSCWGDLETKAGNVHRIVSFQAGCQLRLEQSSEPQKILLFSKEDIDPGDSGN</sequence>
<dbReference type="EMBL" id="KZ825213">
    <property type="protein sequence ID" value="PYI14390.1"/>
    <property type="molecule type" value="Genomic_DNA"/>
</dbReference>
<keyword evidence="1" id="KW-0732">Signal</keyword>
<dbReference type="Proteomes" id="UP000249829">
    <property type="component" value="Unassembled WGS sequence"/>
</dbReference>
<feature type="signal peptide" evidence="1">
    <location>
        <begin position="1"/>
        <end position="19"/>
    </location>
</feature>
<evidence type="ECO:0000256" key="1">
    <source>
        <dbReference type="SAM" id="SignalP"/>
    </source>
</evidence>
<evidence type="ECO:0000313" key="2">
    <source>
        <dbReference type="EMBL" id="PYI14390.1"/>
    </source>
</evidence>
<evidence type="ECO:0000313" key="3">
    <source>
        <dbReference type="Proteomes" id="UP000249829"/>
    </source>
</evidence>
<dbReference type="AlphaFoldDB" id="A0A2V5HEK6"/>
<proteinExistence type="predicted"/>
<protein>
    <submittedName>
        <fullName evidence="2">Uncharacterized protein</fullName>
    </submittedName>
</protein>
<name>A0A2V5HEK6_ASPV1</name>
<feature type="chain" id="PRO_5016124960" evidence="1">
    <location>
        <begin position="20"/>
        <end position="66"/>
    </location>
</feature>
<accession>A0A2V5HEK6</accession>
<dbReference type="PROSITE" id="PS51257">
    <property type="entry name" value="PROKAR_LIPOPROTEIN"/>
    <property type="match status" value="1"/>
</dbReference>
<gene>
    <name evidence="2" type="ORF">BO99DRAFT_406739</name>
</gene>
<organism evidence="2 3">
    <name type="scientific">Aspergillus violaceofuscus (strain CBS 115571)</name>
    <dbReference type="NCBI Taxonomy" id="1450538"/>
    <lineage>
        <taxon>Eukaryota</taxon>
        <taxon>Fungi</taxon>
        <taxon>Dikarya</taxon>
        <taxon>Ascomycota</taxon>
        <taxon>Pezizomycotina</taxon>
        <taxon>Eurotiomycetes</taxon>
        <taxon>Eurotiomycetidae</taxon>
        <taxon>Eurotiales</taxon>
        <taxon>Aspergillaceae</taxon>
        <taxon>Aspergillus</taxon>
    </lineage>
</organism>